<evidence type="ECO:0000313" key="1">
    <source>
        <dbReference type="EMBL" id="NOI11208.1"/>
    </source>
</evidence>
<name>A0A7Y4B5T8_VIBAL</name>
<dbReference type="EMBL" id="VTYF01000015">
    <property type="protein sequence ID" value="NOI11208.1"/>
    <property type="molecule type" value="Genomic_DNA"/>
</dbReference>
<dbReference type="Proteomes" id="UP000532247">
    <property type="component" value="Unassembled WGS sequence"/>
</dbReference>
<sequence length="406" mass="45860">MAKPFDEWLNKRYSSPVEILLEDIVALSHKAADCNALINEQTLTKLGPSHLMGNGKRIYLPNLRNIKDSKQYLVIRMGVTGESAPIPIVIFRSYRTSFESQSVYSPAGYLWRKFREEKDKPQHTQTNSSTYNDSIAQFKALQKSLEQEEREVRASAFDAAQVAIRRLYKKSQQVKCLPSILQQKGITQYIPDEARICHSTVSSKVYLSTKDEWKDTVIAYPRDLIIPIYDDKFKNIINVQVISANNPSRKRFIPGGPTQTLSMPLATINNIEATTISPIRVILEGYRTAKAAEFLHSKSALGIPTQFFVGFSASNIPFSLSNIEKAFGHIPTFTAFDHDAQDSDYANQALELGAFPLPAPTHKRNADWADVLTDYPLDQAIECWKRSLISALEEANSKLKEQKNKR</sequence>
<accession>A0A7Y4B5T8</accession>
<dbReference type="AlphaFoldDB" id="A0A7Y4B5T8"/>
<reference evidence="1 2" key="1">
    <citation type="submission" date="2019-09" db="EMBL/GenBank/DDBJ databases">
        <title>Draft genome sequencing and comparative genomics of hatchery-associated Vibrios.</title>
        <authorList>
            <person name="Kehlet-Delgado H."/>
            <person name="Mueller R.S."/>
        </authorList>
    </citation>
    <scope>NUCLEOTIDE SEQUENCE [LARGE SCALE GENOMIC DNA]</scope>
    <source>
        <strain evidence="1 2">081416A</strain>
    </source>
</reference>
<dbReference type="RefSeq" id="WP_171346148.1">
    <property type="nucleotide sequence ID" value="NZ_JAGDLQ010000012.1"/>
</dbReference>
<gene>
    <name evidence="1" type="ORF">F0254_20445</name>
</gene>
<comment type="caution">
    <text evidence="1">The sequence shown here is derived from an EMBL/GenBank/DDBJ whole genome shotgun (WGS) entry which is preliminary data.</text>
</comment>
<organism evidence="1 2">
    <name type="scientific">Vibrio alginolyticus</name>
    <dbReference type="NCBI Taxonomy" id="663"/>
    <lineage>
        <taxon>Bacteria</taxon>
        <taxon>Pseudomonadati</taxon>
        <taxon>Pseudomonadota</taxon>
        <taxon>Gammaproteobacteria</taxon>
        <taxon>Vibrionales</taxon>
        <taxon>Vibrionaceae</taxon>
        <taxon>Vibrio</taxon>
    </lineage>
</organism>
<evidence type="ECO:0000313" key="2">
    <source>
        <dbReference type="Proteomes" id="UP000532247"/>
    </source>
</evidence>
<protein>
    <recommendedName>
        <fullName evidence="3">Toprim domain-containing protein</fullName>
    </recommendedName>
</protein>
<proteinExistence type="predicted"/>
<evidence type="ECO:0008006" key="3">
    <source>
        <dbReference type="Google" id="ProtNLM"/>
    </source>
</evidence>